<organism evidence="2 3">
    <name type="scientific">Candidatus Andersenbacteria bacterium RIFCSPHIGHO2_12_FULL_45_11</name>
    <dbReference type="NCBI Taxonomy" id="1797281"/>
    <lineage>
        <taxon>Bacteria</taxon>
        <taxon>Candidatus Anderseniibacteriota</taxon>
    </lineage>
</organism>
<dbReference type="PANTHER" id="PTHR39165">
    <property type="entry name" value="IG HYPOTHETICAL 17883"/>
    <property type="match status" value="1"/>
</dbReference>
<keyword evidence="1" id="KW-0472">Membrane</keyword>
<evidence type="ECO:0000313" key="2">
    <source>
        <dbReference type="EMBL" id="OGY35302.1"/>
    </source>
</evidence>
<gene>
    <name evidence="2" type="ORF">A3D99_04405</name>
</gene>
<proteinExistence type="predicted"/>
<dbReference type="EMBL" id="MHHR01000001">
    <property type="protein sequence ID" value="OGY35302.1"/>
    <property type="molecule type" value="Genomic_DNA"/>
</dbReference>
<sequence length="159" mass="16036">MSILIIVITIILFLLGVLGTLIPALPGIGLVYAGILIYAFADHFTAIEVSTVVYLGIAALIASGAQYFGSVWAAKSAGGKKKALVGTFVGALFGTMAGPVGIFIGAFAGALVGALLEGSSPNTAARVAFQSMVGIIGGAIIQFLLSLALIAAFIIAVFF</sequence>
<protein>
    <recommendedName>
        <fullName evidence="4">DUF456 domain-containing protein</fullName>
    </recommendedName>
</protein>
<feature type="transmembrane region" description="Helical" evidence="1">
    <location>
        <begin position="132"/>
        <end position="158"/>
    </location>
</feature>
<accession>A0A1G1X5J4</accession>
<reference evidence="2 3" key="1">
    <citation type="journal article" date="2016" name="Nat. Commun.">
        <title>Thousands of microbial genomes shed light on interconnected biogeochemical processes in an aquifer system.</title>
        <authorList>
            <person name="Anantharaman K."/>
            <person name="Brown C.T."/>
            <person name="Hug L.A."/>
            <person name="Sharon I."/>
            <person name="Castelle C.J."/>
            <person name="Probst A.J."/>
            <person name="Thomas B.C."/>
            <person name="Singh A."/>
            <person name="Wilkins M.J."/>
            <person name="Karaoz U."/>
            <person name="Brodie E.L."/>
            <person name="Williams K.H."/>
            <person name="Hubbard S.S."/>
            <person name="Banfield J.F."/>
        </authorList>
    </citation>
    <scope>NUCLEOTIDE SEQUENCE [LARGE SCALE GENOMIC DNA]</scope>
</reference>
<evidence type="ECO:0000313" key="3">
    <source>
        <dbReference type="Proteomes" id="UP000177528"/>
    </source>
</evidence>
<keyword evidence="1" id="KW-0812">Transmembrane</keyword>
<comment type="caution">
    <text evidence="2">The sequence shown here is derived from an EMBL/GenBank/DDBJ whole genome shotgun (WGS) entry which is preliminary data.</text>
</comment>
<dbReference type="Pfam" id="PF04306">
    <property type="entry name" value="DUF456"/>
    <property type="match status" value="1"/>
</dbReference>
<evidence type="ECO:0008006" key="4">
    <source>
        <dbReference type="Google" id="ProtNLM"/>
    </source>
</evidence>
<dbReference type="PANTHER" id="PTHR39165:SF1">
    <property type="entry name" value="DUF456 DOMAIN-CONTAINING PROTEIN"/>
    <property type="match status" value="1"/>
</dbReference>
<feature type="transmembrane region" description="Helical" evidence="1">
    <location>
        <begin position="84"/>
        <end position="112"/>
    </location>
</feature>
<keyword evidence="1" id="KW-1133">Transmembrane helix</keyword>
<evidence type="ECO:0000256" key="1">
    <source>
        <dbReference type="SAM" id="Phobius"/>
    </source>
</evidence>
<dbReference type="InterPro" id="IPR007403">
    <property type="entry name" value="DUF456"/>
</dbReference>
<feature type="transmembrane region" description="Helical" evidence="1">
    <location>
        <begin position="49"/>
        <end position="72"/>
    </location>
</feature>
<name>A0A1G1X5J4_9BACT</name>
<dbReference type="AlphaFoldDB" id="A0A1G1X5J4"/>
<dbReference type="Proteomes" id="UP000177528">
    <property type="component" value="Unassembled WGS sequence"/>
</dbReference>